<reference evidence="3" key="1">
    <citation type="journal article" date="2019" name="Int. J. Syst. Evol. Microbiol.">
        <title>The Global Catalogue of Microorganisms (GCM) 10K type strain sequencing project: providing services to taxonomists for standard genome sequencing and annotation.</title>
        <authorList>
            <consortium name="The Broad Institute Genomics Platform"/>
            <consortium name="The Broad Institute Genome Sequencing Center for Infectious Disease"/>
            <person name="Wu L."/>
            <person name="Ma J."/>
        </authorList>
    </citation>
    <scope>NUCLEOTIDE SEQUENCE [LARGE SCALE GENOMIC DNA]</scope>
    <source>
        <strain evidence="3">JCM 13002</strain>
    </source>
</reference>
<feature type="region of interest" description="Disordered" evidence="1">
    <location>
        <begin position="29"/>
        <end position="51"/>
    </location>
</feature>
<comment type="caution">
    <text evidence="2">The sequence shown here is derived from an EMBL/GenBank/DDBJ whole genome shotgun (WGS) entry which is preliminary data.</text>
</comment>
<gene>
    <name evidence="2" type="ORF">GCM10009663_25980</name>
</gene>
<dbReference type="Proteomes" id="UP001499987">
    <property type="component" value="Unassembled WGS sequence"/>
</dbReference>
<dbReference type="RefSeq" id="WP_344623712.1">
    <property type="nucleotide sequence ID" value="NZ_BAAALD010000019.1"/>
</dbReference>
<sequence>MLDYDGEAATYDATAAGPDGSARLCRDLAALPDQDRPRPQPRYRLLALERG</sequence>
<protein>
    <submittedName>
        <fullName evidence="2">Uncharacterized protein</fullName>
    </submittedName>
</protein>
<evidence type="ECO:0000256" key="1">
    <source>
        <dbReference type="SAM" id="MobiDB-lite"/>
    </source>
</evidence>
<name>A0ABP4DZJ2_9ACTN</name>
<organism evidence="2 3">
    <name type="scientific">Kitasatospora arboriphila</name>
    <dbReference type="NCBI Taxonomy" id="258052"/>
    <lineage>
        <taxon>Bacteria</taxon>
        <taxon>Bacillati</taxon>
        <taxon>Actinomycetota</taxon>
        <taxon>Actinomycetes</taxon>
        <taxon>Kitasatosporales</taxon>
        <taxon>Streptomycetaceae</taxon>
        <taxon>Kitasatospora</taxon>
    </lineage>
</organism>
<keyword evidence="3" id="KW-1185">Reference proteome</keyword>
<proteinExistence type="predicted"/>
<dbReference type="EMBL" id="BAAALD010000019">
    <property type="protein sequence ID" value="GAA1081879.1"/>
    <property type="molecule type" value="Genomic_DNA"/>
</dbReference>
<accession>A0ABP4DZJ2</accession>
<evidence type="ECO:0000313" key="2">
    <source>
        <dbReference type="EMBL" id="GAA1081879.1"/>
    </source>
</evidence>
<feature type="compositionally biased region" description="Low complexity" evidence="1">
    <location>
        <begin position="42"/>
        <end position="51"/>
    </location>
</feature>
<evidence type="ECO:0000313" key="3">
    <source>
        <dbReference type="Proteomes" id="UP001499987"/>
    </source>
</evidence>